<evidence type="ECO:0000259" key="3">
    <source>
        <dbReference type="Pfam" id="PF22936"/>
    </source>
</evidence>
<name>A0A6L2ND50_TANCI</name>
<dbReference type="AlphaFoldDB" id="A0A6L2ND50"/>
<organism evidence="4">
    <name type="scientific">Tanacetum cinerariifolium</name>
    <name type="common">Dalmatian daisy</name>
    <name type="synonym">Chrysanthemum cinerariifolium</name>
    <dbReference type="NCBI Taxonomy" id="118510"/>
    <lineage>
        <taxon>Eukaryota</taxon>
        <taxon>Viridiplantae</taxon>
        <taxon>Streptophyta</taxon>
        <taxon>Embryophyta</taxon>
        <taxon>Tracheophyta</taxon>
        <taxon>Spermatophyta</taxon>
        <taxon>Magnoliopsida</taxon>
        <taxon>eudicotyledons</taxon>
        <taxon>Gunneridae</taxon>
        <taxon>Pentapetalae</taxon>
        <taxon>asterids</taxon>
        <taxon>campanulids</taxon>
        <taxon>Asterales</taxon>
        <taxon>Asteraceae</taxon>
        <taxon>Asteroideae</taxon>
        <taxon>Anthemideae</taxon>
        <taxon>Anthemidinae</taxon>
        <taxon>Tanacetum</taxon>
    </lineage>
</organism>
<feature type="region of interest" description="Disordered" evidence="1">
    <location>
        <begin position="787"/>
        <end position="834"/>
    </location>
</feature>
<sequence>MITLADKAMLLGANNHPPMLEKDILTRPKKYFELSTTDEIQADCDVKATNIILQGLPPEERECKLYDEFDKFAYKKGEHYTVITHNAAYQAYDLDAYDSDCDEVNIAKVALMVNLSHYGLDNLVKKVEQLEPKLYDGNVIEKTNYIVIRDYEETLMLAEESRSKMVQKKKDHIIPNKVEVPKELPKVSMVNTSLKKLKHHLASFDVVVKERTTAIAITEGKVIVDEAVISHLIDPKMLKVDVAPLAPKLRNNRTVHSDYIRHTQEETVTLRKIVKQGKSLNPLSNSLDYAYSGCSRHMTGDHSQLTIFVDKFLGTVKFGNDHMAKIMGYGDYQIRNVTISRVYFVDRLGRNLFFVRQFCDSDLEVAFRQHTCFICNLKGVDLPQRLSPSYGTDGAVNHLARQGLVQEAVATACYTQNRSIVCLRYGNTPYGLLHDKIPNLSFFHAFGALCYPTNDSENLGKLQPKADIDALTQSYCIEAMQEELNEFERLEVWELVPRPYKVTVITLKWIYKVNLDELELDGFIDPDNLNHMYKLKKALYGLKQAPRAWYDMLSSFLISKGSMVPTLFIYKDGKELLMVQIYCLLDTPMVENSKLDEDNEGKAVDPSYYRGMIGTLYYLIASRPDLPFSICMCAWFDHRLKALEINFLEFMQINQFVKAISLILGIVDKYLDHRMNEVVKVAVQLHSDRLRDEAQVENEDFLNKLDENGQKIIKKQVKEQVKTFHDVAANLSELELKKILIDKIKSNKSIHRSDEQKNLYKSLVDAYECDKLILDAYGDTITLKRRRDDEDKDEEPSTGSNQGVQEKTSWKRTISASKSTPTEEPIHTTKDLEEPAHQEFDTGATDDQHVEEASQHPDWKDDSRTSFNVLMYTPLDFSAFVMNRLKVDTLTPELFVGLTYELMKGSCKSLVELEFFLKEVYKATIDQLDWNNPEVTRPGQQIMGTLDRLKIWHLVQCGVKCRESARDIYSKRRIIAVTKLQIIECHNYKRLDWINVRRDDDKLYKFKEGNFKRLSIQEIEDMLFLLTIWRQSDKDRATTMIQAIDKQLKTRRIMRSLEKFLVGDCTKETYDYYKGTYDLSYAVLNIKGQNSYII</sequence>
<gene>
    <name evidence="4" type="ORF">Tci_056131</name>
</gene>
<evidence type="ECO:0000259" key="2">
    <source>
        <dbReference type="Pfam" id="PF07727"/>
    </source>
</evidence>
<dbReference type="InterPro" id="IPR013103">
    <property type="entry name" value="RVT_2"/>
</dbReference>
<comment type="caution">
    <text evidence="4">The sequence shown here is derived from an EMBL/GenBank/DDBJ whole genome shotgun (WGS) entry which is preliminary data.</text>
</comment>
<feature type="domain" description="Retrovirus-related Pol polyprotein from transposon TNT 1-94-like beta-barrel" evidence="3">
    <location>
        <begin position="292"/>
        <end position="360"/>
    </location>
</feature>
<dbReference type="Pfam" id="PF07727">
    <property type="entry name" value="RVT_2"/>
    <property type="match status" value="1"/>
</dbReference>
<feature type="domain" description="Reverse transcriptase Ty1/copia-type" evidence="2">
    <location>
        <begin position="522"/>
        <end position="583"/>
    </location>
</feature>
<dbReference type="Pfam" id="PF22936">
    <property type="entry name" value="Pol_BBD"/>
    <property type="match status" value="1"/>
</dbReference>
<proteinExistence type="predicted"/>
<dbReference type="EMBL" id="BKCJ010008831">
    <property type="protein sequence ID" value="GEU84153.1"/>
    <property type="molecule type" value="Genomic_DNA"/>
</dbReference>
<dbReference type="InterPro" id="IPR054722">
    <property type="entry name" value="PolX-like_BBD"/>
</dbReference>
<protein>
    <submittedName>
        <fullName evidence="4">Integrase, catalytic region, zinc finger, CCHC-type, peptidase aspartic, catalytic</fullName>
    </submittedName>
</protein>
<evidence type="ECO:0000256" key="1">
    <source>
        <dbReference type="SAM" id="MobiDB-lite"/>
    </source>
</evidence>
<accession>A0A6L2ND50</accession>
<reference evidence="4" key="1">
    <citation type="journal article" date="2019" name="Sci. Rep.">
        <title>Draft genome of Tanacetum cinerariifolium, the natural source of mosquito coil.</title>
        <authorList>
            <person name="Yamashiro T."/>
            <person name="Shiraishi A."/>
            <person name="Satake H."/>
            <person name="Nakayama K."/>
        </authorList>
    </citation>
    <scope>NUCLEOTIDE SEQUENCE</scope>
</reference>
<feature type="compositionally biased region" description="Polar residues" evidence="1">
    <location>
        <begin position="797"/>
        <end position="822"/>
    </location>
</feature>
<evidence type="ECO:0000313" key="4">
    <source>
        <dbReference type="EMBL" id="GEU84153.1"/>
    </source>
</evidence>
<feature type="compositionally biased region" description="Basic and acidic residues" evidence="1">
    <location>
        <begin position="824"/>
        <end position="834"/>
    </location>
</feature>